<keyword evidence="3" id="KW-1185">Reference proteome</keyword>
<name>A0A5B7DFA2_PORTR</name>
<organism evidence="2 3">
    <name type="scientific">Portunus trituberculatus</name>
    <name type="common">Swimming crab</name>
    <name type="synonym">Neptunus trituberculatus</name>
    <dbReference type="NCBI Taxonomy" id="210409"/>
    <lineage>
        <taxon>Eukaryota</taxon>
        <taxon>Metazoa</taxon>
        <taxon>Ecdysozoa</taxon>
        <taxon>Arthropoda</taxon>
        <taxon>Crustacea</taxon>
        <taxon>Multicrustacea</taxon>
        <taxon>Malacostraca</taxon>
        <taxon>Eumalacostraca</taxon>
        <taxon>Eucarida</taxon>
        <taxon>Decapoda</taxon>
        <taxon>Pleocyemata</taxon>
        <taxon>Brachyura</taxon>
        <taxon>Eubrachyura</taxon>
        <taxon>Portunoidea</taxon>
        <taxon>Portunidae</taxon>
        <taxon>Portuninae</taxon>
        <taxon>Portunus</taxon>
    </lineage>
</organism>
<evidence type="ECO:0000313" key="3">
    <source>
        <dbReference type="Proteomes" id="UP000324222"/>
    </source>
</evidence>
<reference evidence="2 3" key="1">
    <citation type="submission" date="2019-05" db="EMBL/GenBank/DDBJ databases">
        <title>Another draft genome of Portunus trituberculatus and its Hox gene families provides insights of decapod evolution.</title>
        <authorList>
            <person name="Jeong J.-H."/>
            <person name="Song I."/>
            <person name="Kim S."/>
            <person name="Choi T."/>
            <person name="Kim D."/>
            <person name="Ryu S."/>
            <person name="Kim W."/>
        </authorList>
    </citation>
    <scope>NUCLEOTIDE SEQUENCE [LARGE SCALE GENOMIC DNA]</scope>
    <source>
        <tissue evidence="2">Muscle</tissue>
    </source>
</reference>
<gene>
    <name evidence="2" type="ORF">E2C01_012981</name>
</gene>
<sequence>MKPEKFKFCRRQVEFVGFHVGWDAYKPTEYSGTMRALGSEGSPSARVVNLFPDLAVLQPTRETSNTRVAVRSPNTTSSIGPCVWTRVRARPSPSEGSPSASSGS</sequence>
<evidence type="ECO:0000256" key="1">
    <source>
        <dbReference type="SAM" id="MobiDB-lite"/>
    </source>
</evidence>
<feature type="compositionally biased region" description="Polar residues" evidence="1">
    <location>
        <begin position="65"/>
        <end position="79"/>
    </location>
</feature>
<comment type="caution">
    <text evidence="2">The sequence shown here is derived from an EMBL/GenBank/DDBJ whole genome shotgun (WGS) entry which is preliminary data.</text>
</comment>
<protein>
    <submittedName>
        <fullName evidence="2">Uncharacterized protein</fullName>
    </submittedName>
</protein>
<feature type="region of interest" description="Disordered" evidence="1">
    <location>
        <begin position="65"/>
        <end position="104"/>
    </location>
</feature>
<proteinExistence type="predicted"/>
<dbReference type="Proteomes" id="UP000324222">
    <property type="component" value="Unassembled WGS sequence"/>
</dbReference>
<evidence type="ECO:0000313" key="2">
    <source>
        <dbReference type="EMBL" id="MPC20050.1"/>
    </source>
</evidence>
<accession>A0A5B7DFA2</accession>
<dbReference type="AlphaFoldDB" id="A0A5B7DFA2"/>
<feature type="compositionally biased region" description="Low complexity" evidence="1">
    <location>
        <begin position="90"/>
        <end position="104"/>
    </location>
</feature>
<dbReference type="EMBL" id="VSRR010000829">
    <property type="protein sequence ID" value="MPC20050.1"/>
    <property type="molecule type" value="Genomic_DNA"/>
</dbReference>